<dbReference type="Pfam" id="PF10536">
    <property type="entry name" value="PMD"/>
    <property type="match status" value="1"/>
</dbReference>
<dbReference type="InterPro" id="IPR019557">
    <property type="entry name" value="AminoTfrase-like_pln_mobile"/>
</dbReference>
<keyword evidence="1" id="KW-0175">Coiled coil</keyword>
<dbReference type="PANTHER" id="PTHR36607:SF20">
    <property type="entry name" value="AMINOTRANSFERASE-LIKE PLANT MOBILE DOMAIN-CONTAINING PROTEIN"/>
    <property type="match status" value="1"/>
</dbReference>
<comment type="caution">
    <text evidence="4">The sequence shown here is derived from an EMBL/GenBank/DDBJ whole genome shotgun (WGS) entry which is preliminary data.</text>
</comment>
<evidence type="ECO:0000259" key="3">
    <source>
        <dbReference type="Pfam" id="PF10536"/>
    </source>
</evidence>
<dbReference type="AlphaFoldDB" id="A0AAW2X6Q6"/>
<evidence type="ECO:0000256" key="2">
    <source>
        <dbReference type="SAM" id="Phobius"/>
    </source>
</evidence>
<reference evidence="4" key="1">
    <citation type="submission" date="2020-06" db="EMBL/GenBank/DDBJ databases">
        <authorList>
            <person name="Li T."/>
            <person name="Hu X."/>
            <person name="Zhang T."/>
            <person name="Song X."/>
            <person name="Zhang H."/>
            <person name="Dai N."/>
            <person name="Sheng W."/>
            <person name="Hou X."/>
            <person name="Wei L."/>
        </authorList>
    </citation>
    <scope>NUCLEOTIDE SEQUENCE</scope>
    <source>
        <strain evidence="4">KEN1</strain>
        <tissue evidence="4">Leaf</tissue>
    </source>
</reference>
<feature type="domain" description="Aminotransferase-like plant mobile" evidence="3">
    <location>
        <begin position="272"/>
        <end position="489"/>
    </location>
</feature>
<proteinExistence type="predicted"/>
<dbReference type="PANTHER" id="PTHR36607">
    <property type="entry name" value="1,2-DIHYDROXY-3-KETO-5-METHYLTHIOPENTENE DIOXYGENASE 4"/>
    <property type="match status" value="1"/>
</dbReference>
<feature type="transmembrane region" description="Helical" evidence="2">
    <location>
        <begin position="754"/>
        <end position="776"/>
    </location>
</feature>
<feature type="coiled-coil region" evidence="1">
    <location>
        <begin position="666"/>
        <end position="749"/>
    </location>
</feature>
<keyword evidence="2" id="KW-0472">Membrane</keyword>
<name>A0AAW2X6Q6_9LAMI</name>
<evidence type="ECO:0000313" key="4">
    <source>
        <dbReference type="EMBL" id="KAL0449523.1"/>
    </source>
</evidence>
<keyword evidence="2" id="KW-1133">Transmembrane helix</keyword>
<organism evidence="4">
    <name type="scientific">Sesamum latifolium</name>
    <dbReference type="NCBI Taxonomy" id="2727402"/>
    <lineage>
        <taxon>Eukaryota</taxon>
        <taxon>Viridiplantae</taxon>
        <taxon>Streptophyta</taxon>
        <taxon>Embryophyta</taxon>
        <taxon>Tracheophyta</taxon>
        <taxon>Spermatophyta</taxon>
        <taxon>Magnoliopsida</taxon>
        <taxon>eudicotyledons</taxon>
        <taxon>Gunneridae</taxon>
        <taxon>Pentapetalae</taxon>
        <taxon>asterids</taxon>
        <taxon>lamiids</taxon>
        <taxon>Lamiales</taxon>
        <taxon>Pedaliaceae</taxon>
        <taxon>Sesamum</taxon>
    </lineage>
</organism>
<gene>
    <name evidence="4" type="ORF">Slati_1508700</name>
</gene>
<keyword evidence="2" id="KW-0812">Transmembrane</keyword>
<evidence type="ECO:0000256" key="1">
    <source>
        <dbReference type="SAM" id="Coils"/>
    </source>
</evidence>
<dbReference type="EMBL" id="JACGWN010000005">
    <property type="protein sequence ID" value="KAL0449523.1"/>
    <property type="molecule type" value="Genomic_DNA"/>
</dbReference>
<protein>
    <recommendedName>
        <fullName evidence="3">Aminotransferase-like plant mobile domain-containing protein</fullName>
    </recommendedName>
</protein>
<sequence>MVYFKDKSSPSGEHHLIILDDQHKSIEKGTILAVYAPLVGGRNVAWTLRATHHELPCHQQSNDLAPLRTLGRFIVEGDAKWDGDLQFIGDFHYTRGYWEWTEDVLSRCGKRLRLISAYDAVYASLFTYDHNSNIIKAFCEAWCPLTNTLLTSAGELSISLWDLHDLAGLPITGCLYDEVVPSALELTGVDKKGGRFIPRSSKYLLYAYHLLQGADDDQCSNMFIDKWVKFWSKKAIKYHLPPHRKEKKMVRPKSTHNPLGDITTHKRWSTAEEALFEKLYIEGNLKEEVYLAAYLACWLCTFVLPGKDVNSIRPSTFKMASMMTSGRRVSLISILASIYEGLNTIAISSRPARTSPSFPVHFVYAWLAYYFKTHYLVWQGLRGPKMTRFSGEGGAKYYDPQEARKWVHKVEFVFWACNMIVKNRPFKFIDNGDAEEPDHDYFIAICSSYFTLRQGDKFIIEPYSPHRFGHQFGDSSNKDRHWKRQKKELTPLKAVEASASRSPSADFIAQLEDKIQSINASEESETSHSWTTTLPPFGMGLKGKQLPQPPAVSVHEGESFLFNHHKEFLQKIWSDLLVKISNTPVDFLSSIEDDVSFILESIKNFHKFDITKVEELLNTFFVKVHDEARSLSPQKLSRSLHEQHLKEAKACLQDVQAKASERASKVQSIVDELEHVEKEIVALKGRRTSLCAALKEQKQLNHDAQAKVHEVEEDIATLENTAPLGDAIVENSKANLEVLKEDLKSLNLLLEIYLGFYLLLSFLFFYFCFLLCPHILNEIT</sequence>
<reference evidence="4" key="2">
    <citation type="journal article" date="2024" name="Plant">
        <title>Genomic evolution and insights into agronomic trait innovations of Sesamum species.</title>
        <authorList>
            <person name="Miao H."/>
            <person name="Wang L."/>
            <person name="Qu L."/>
            <person name="Liu H."/>
            <person name="Sun Y."/>
            <person name="Le M."/>
            <person name="Wang Q."/>
            <person name="Wei S."/>
            <person name="Zheng Y."/>
            <person name="Lin W."/>
            <person name="Duan Y."/>
            <person name="Cao H."/>
            <person name="Xiong S."/>
            <person name="Wang X."/>
            <person name="Wei L."/>
            <person name="Li C."/>
            <person name="Ma Q."/>
            <person name="Ju M."/>
            <person name="Zhao R."/>
            <person name="Li G."/>
            <person name="Mu C."/>
            <person name="Tian Q."/>
            <person name="Mei H."/>
            <person name="Zhang T."/>
            <person name="Gao T."/>
            <person name="Zhang H."/>
        </authorList>
    </citation>
    <scope>NUCLEOTIDE SEQUENCE</scope>
    <source>
        <strain evidence="4">KEN1</strain>
    </source>
</reference>
<accession>A0AAW2X6Q6</accession>